<name>A0A6B2R2W6_9BURK</name>
<dbReference type="InterPro" id="IPR053135">
    <property type="entry name" value="AKR2_Oxidoreductase"/>
</dbReference>
<feature type="chain" id="PRO_5025407293" evidence="1">
    <location>
        <begin position="28"/>
        <end position="316"/>
    </location>
</feature>
<dbReference type="InterPro" id="IPR036812">
    <property type="entry name" value="NAD(P)_OxRdtase_dom_sf"/>
</dbReference>
<sequence length="316" mass="34325">MTTRREWLRMTASTAGMLALAPKFAWAQDSKSALITRAIPSSGQRLPIIGLGSSATFAQVARSEDQQALKAVMSKMVELGGTVFDTAPSYGASEEVAGRIAQELGIAQKLFWATKLNVASRGGPADAVAARNQLENSFKRIGKPVIDLIQVHNMGDIKVQLPILREAKQGGRVKYIGITTTFENQYAEMIDTMRREKLDFIGTNYAIDDRFAEETILPLARDRGIGVLVYAPFGRTRLWNRVKGVEVPAWAKEFGASTWAQFFLKYVASHPAVTCITPATSRPANVIDNAGGGVGQLPDAETRKRMIALVNSLPGG</sequence>
<dbReference type="EMBL" id="JAAGRN010000008">
    <property type="protein sequence ID" value="NDY84014.1"/>
    <property type="molecule type" value="Genomic_DNA"/>
</dbReference>
<feature type="domain" description="NADP-dependent oxidoreductase" evidence="2">
    <location>
        <begin position="49"/>
        <end position="300"/>
    </location>
</feature>
<accession>A0A6B2R2W6</accession>
<dbReference type="InterPro" id="IPR023210">
    <property type="entry name" value="NADP_OxRdtase_dom"/>
</dbReference>
<gene>
    <name evidence="3" type="ORF">G3I67_12315</name>
</gene>
<keyword evidence="1" id="KW-0732">Signal</keyword>
<feature type="signal peptide" evidence="1">
    <location>
        <begin position="1"/>
        <end position="27"/>
    </location>
</feature>
<comment type="caution">
    <text evidence="3">The sequence shown here is derived from an EMBL/GenBank/DDBJ whole genome shotgun (WGS) entry which is preliminary data.</text>
</comment>
<proteinExistence type="predicted"/>
<reference evidence="3" key="1">
    <citation type="submission" date="2020-02" db="EMBL/GenBank/DDBJ databases">
        <authorList>
            <person name="Chen W.-M."/>
        </authorList>
    </citation>
    <scope>NUCLEOTIDE SEQUENCE</scope>
    <source>
        <strain evidence="3">NBD-18</strain>
    </source>
</reference>
<dbReference type="PANTHER" id="PTHR43312:SF1">
    <property type="entry name" value="NADP-DEPENDENT OXIDOREDUCTASE DOMAIN-CONTAINING PROTEIN"/>
    <property type="match status" value="1"/>
</dbReference>
<evidence type="ECO:0000313" key="3">
    <source>
        <dbReference type="EMBL" id="NDY84014.1"/>
    </source>
</evidence>
<protein>
    <submittedName>
        <fullName evidence="3">Aldo/keto reductase</fullName>
    </submittedName>
</protein>
<dbReference type="CDD" id="cd19095">
    <property type="entry name" value="AKR_PA4992-like"/>
    <property type="match status" value="1"/>
</dbReference>
<organism evidence="3">
    <name type="scientific">Sheuella amnicola</name>
    <dbReference type="NCBI Taxonomy" id="2707330"/>
    <lineage>
        <taxon>Bacteria</taxon>
        <taxon>Pseudomonadati</taxon>
        <taxon>Pseudomonadota</taxon>
        <taxon>Betaproteobacteria</taxon>
        <taxon>Burkholderiales</taxon>
        <taxon>Alcaligenaceae</taxon>
        <taxon>Sheuella</taxon>
    </lineage>
</organism>
<dbReference type="PROSITE" id="PS51318">
    <property type="entry name" value="TAT"/>
    <property type="match status" value="1"/>
</dbReference>
<dbReference type="Gene3D" id="3.20.20.100">
    <property type="entry name" value="NADP-dependent oxidoreductase domain"/>
    <property type="match status" value="1"/>
</dbReference>
<dbReference type="PANTHER" id="PTHR43312">
    <property type="entry name" value="D-THREO-ALDOSE 1-DEHYDROGENASE"/>
    <property type="match status" value="1"/>
</dbReference>
<dbReference type="Pfam" id="PF00248">
    <property type="entry name" value="Aldo_ket_red"/>
    <property type="match status" value="1"/>
</dbReference>
<evidence type="ECO:0000259" key="2">
    <source>
        <dbReference type="Pfam" id="PF00248"/>
    </source>
</evidence>
<dbReference type="AlphaFoldDB" id="A0A6B2R2W6"/>
<evidence type="ECO:0000256" key="1">
    <source>
        <dbReference type="SAM" id="SignalP"/>
    </source>
</evidence>
<dbReference type="RefSeq" id="WP_163655772.1">
    <property type="nucleotide sequence ID" value="NZ_JAAGRN010000008.1"/>
</dbReference>
<dbReference type="InterPro" id="IPR006311">
    <property type="entry name" value="TAT_signal"/>
</dbReference>
<dbReference type="SUPFAM" id="SSF51430">
    <property type="entry name" value="NAD(P)-linked oxidoreductase"/>
    <property type="match status" value="1"/>
</dbReference>